<feature type="chain" id="PRO_5012533628" evidence="13">
    <location>
        <begin position="18"/>
        <end position="619"/>
    </location>
</feature>
<organism evidence="15 16">
    <name type="scientific">Folsomia candida</name>
    <name type="common">Springtail</name>
    <dbReference type="NCBI Taxonomy" id="158441"/>
    <lineage>
        <taxon>Eukaryota</taxon>
        <taxon>Metazoa</taxon>
        <taxon>Ecdysozoa</taxon>
        <taxon>Arthropoda</taxon>
        <taxon>Hexapoda</taxon>
        <taxon>Collembola</taxon>
        <taxon>Entomobryomorpha</taxon>
        <taxon>Isotomoidea</taxon>
        <taxon>Isotomidae</taxon>
        <taxon>Proisotominae</taxon>
        <taxon>Folsomia</taxon>
    </lineage>
</organism>
<keyword evidence="9" id="KW-0503">Monooxygenase</keyword>
<protein>
    <submittedName>
        <fullName evidence="15">Tyramine beta-hydroxylase</fullName>
    </submittedName>
</protein>
<evidence type="ECO:0000256" key="9">
    <source>
        <dbReference type="ARBA" id="ARBA00023033"/>
    </source>
</evidence>
<dbReference type="GO" id="GO:0005507">
    <property type="term" value="F:copper ion binding"/>
    <property type="evidence" value="ECO:0007669"/>
    <property type="project" value="InterPro"/>
</dbReference>
<comment type="cofactor">
    <cofactor evidence="1">
        <name>Cu(2+)</name>
        <dbReference type="ChEBI" id="CHEBI:29036"/>
    </cofactor>
</comment>
<dbReference type="GO" id="GO:0006589">
    <property type="term" value="P:octopamine biosynthetic process"/>
    <property type="evidence" value="ECO:0007669"/>
    <property type="project" value="TreeGrafter"/>
</dbReference>
<dbReference type="InterPro" id="IPR008977">
    <property type="entry name" value="PHM/PNGase_F_dom_sf"/>
</dbReference>
<reference evidence="15 16" key="1">
    <citation type="submission" date="2015-12" db="EMBL/GenBank/DDBJ databases">
        <title>The genome of Folsomia candida.</title>
        <authorList>
            <person name="Faddeeva A."/>
            <person name="Derks M.F."/>
            <person name="Anvar Y."/>
            <person name="Smit S."/>
            <person name="Van Straalen N."/>
            <person name="Roelofs D."/>
        </authorList>
    </citation>
    <scope>NUCLEOTIDE SEQUENCE [LARGE SCALE GENOMIC DNA]</scope>
    <source>
        <strain evidence="15 16">VU population</strain>
        <tissue evidence="15">Whole body</tissue>
    </source>
</reference>
<dbReference type="PANTHER" id="PTHR10157:SF29">
    <property type="entry name" value="DOPAMINE BETA-HYDROXYLASE"/>
    <property type="match status" value="1"/>
</dbReference>
<dbReference type="OrthoDB" id="129121at2759"/>
<dbReference type="InterPro" id="IPR000323">
    <property type="entry name" value="Cu2_ascorb_mOase_N"/>
</dbReference>
<evidence type="ECO:0000313" key="15">
    <source>
        <dbReference type="EMBL" id="OXA62477.1"/>
    </source>
</evidence>
<evidence type="ECO:0000256" key="12">
    <source>
        <dbReference type="ARBA" id="ARBA00023180"/>
    </source>
</evidence>
<keyword evidence="6" id="KW-1133">Transmembrane helix</keyword>
<dbReference type="GO" id="GO:0042420">
    <property type="term" value="P:dopamine catabolic process"/>
    <property type="evidence" value="ECO:0007669"/>
    <property type="project" value="TreeGrafter"/>
</dbReference>
<dbReference type="SMART" id="SM00664">
    <property type="entry name" value="DoH"/>
    <property type="match status" value="1"/>
</dbReference>
<dbReference type="Pfam" id="PF03351">
    <property type="entry name" value="DOMON"/>
    <property type="match status" value="1"/>
</dbReference>
<dbReference type="PANTHER" id="PTHR10157">
    <property type="entry name" value="DOPAMINE BETA HYDROXYLASE RELATED"/>
    <property type="match status" value="1"/>
</dbReference>
<evidence type="ECO:0000256" key="11">
    <source>
        <dbReference type="ARBA" id="ARBA00023157"/>
    </source>
</evidence>
<dbReference type="GO" id="GO:0042421">
    <property type="term" value="P:norepinephrine biosynthetic process"/>
    <property type="evidence" value="ECO:0007669"/>
    <property type="project" value="TreeGrafter"/>
</dbReference>
<evidence type="ECO:0000256" key="8">
    <source>
        <dbReference type="ARBA" id="ARBA00023008"/>
    </source>
</evidence>
<dbReference type="Pfam" id="PF01082">
    <property type="entry name" value="Cu2_monooxygen"/>
    <property type="match status" value="1"/>
</dbReference>
<keyword evidence="7" id="KW-0560">Oxidoreductase</keyword>
<evidence type="ECO:0000313" key="16">
    <source>
        <dbReference type="Proteomes" id="UP000198287"/>
    </source>
</evidence>
<dbReference type="InterPro" id="IPR028460">
    <property type="entry name" value="Tbh/DBH"/>
</dbReference>
<keyword evidence="8" id="KW-0186">Copper</keyword>
<comment type="subcellular location">
    <subcellularLocation>
        <location evidence="2">Membrane</location>
        <topology evidence="2">Single-pass membrane protein</topology>
    </subcellularLocation>
</comment>
<dbReference type="InterPro" id="IPR024548">
    <property type="entry name" value="Cu2_monoox_C"/>
</dbReference>
<evidence type="ECO:0000256" key="6">
    <source>
        <dbReference type="ARBA" id="ARBA00022989"/>
    </source>
</evidence>
<dbReference type="STRING" id="158441.A0A226EZ93"/>
<comment type="caution">
    <text evidence="15">The sequence shown here is derived from an EMBL/GenBank/DDBJ whole genome shotgun (WGS) entry which is preliminary data.</text>
</comment>
<gene>
    <name evidence="15" type="ORF">Fcan01_03032</name>
</gene>
<dbReference type="InterPro" id="IPR045266">
    <property type="entry name" value="DOH_DOMON"/>
</dbReference>
<evidence type="ECO:0000256" key="13">
    <source>
        <dbReference type="SAM" id="SignalP"/>
    </source>
</evidence>
<accession>A0A226EZ93</accession>
<keyword evidence="5" id="KW-0479">Metal-binding</keyword>
<dbReference type="InterPro" id="IPR005018">
    <property type="entry name" value="DOMON_domain"/>
</dbReference>
<dbReference type="GO" id="GO:0030667">
    <property type="term" value="C:secretory granule membrane"/>
    <property type="evidence" value="ECO:0007669"/>
    <property type="project" value="TreeGrafter"/>
</dbReference>
<keyword evidence="10" id="KW-0472">Membrane</keyword>
<dbReference type="EMBL" id="LNIX01000001">
    <property type="protein sequence ID" value="OXA62477.1"/>
    <property type="molecule type" value="Genomic_DNA"/>
</dbReference>
<evidence type="ECO:0000259" key="14">
    <source>
        <dbReference type="PROSITE" id="PS50836"/>
    </source>
</evidence>
<evidence type="ECO:0000256" key="3">
    <source>
        <dbReference type="ARBA" id="ARBA00010676"/>
    </source>
</evidence>
<dbReference type="InterPro" id="IPR014784">
    <property type="entry name" value="Cu2_ascorb_mOase-like_C"/>
</dbReference>
<feature type="signal peptide" evidence="13">
    <location>
        <begin position="1"/>
        <end position="17"/>
    </location>
</feature>
<dbReference type="CDD" id="cd09631">
    <property type="entry name" value="DOMON_DOH"/>
    <property type="match status" value="1"/>
</dbReference>
<dbReference type="FunFam" id="2.60.120.310:FF:000004">
    <property type="entry name" value="DBH-like monooxygenase protein 1"/>
    <property type="match status" value="1"/>
</dbReference>
<dbReference type="SUPFAM" id="SSF49742">
    <property type="entry name" value="PHM/PNGase F"/>
    <property type="match status" value="2"/>
</dbReference>
<dbReference type="InterPro" id="IPR020611">
    <property type="entry name" value="Cu2_ascorb_mOase_CS-1"/>
</dbReference>
<dbReference type="OMA" id="THYQEIR"/>
<evidence type="ECO:0000256" key="10">
    <source>
        <dbReference type="ARBA" id="ARBA00023136"/>
    </source>
</evidence>
<comment type="similarity">
    <text evidence="3">Belongs to the copper type II ascorbate-dependent monooxygenase family.</text>
</comment>
<keyword evidence="13" id="KW-0732">Signal</keyword>
<dbReference type="GO" id="GO:0005615">
    <property type="term" value="C:extracellular space"/>
    <property type="evidence" value="ECO:0007669"/>
    <property type="project" value="TreeGrafter"/>
</dbReference>
<dbReference type="Gene3D" id="2.60.120.230">
    <property type="match status" value="1"/>
</dbReference>
<dbReference type="FunFam" id="2.60.120.230:FF:000001">
    <property type="entry name" value="Monooxygenase, DBH-like 1"/>
    <property type="match status" value="1"/>
</dbReference>
<evidence type="ECO:0000256" key="4">
    <source>
        <dbReference type="ARBA" id="ARBA00022692"/>
    </source>
</evidence>
<keyword evidence="12" id="KW-0325">Glycoprotein</keyword>
<dbReference type="PRINTS" id="PR00767">
    <property type="entry name" value="DBMONOXGNASE"/>
</dbReference>
<keyword evidence="11" id="KW-1015">Disulfide bond</keyword>
<feature type="domain" description="DOMON" evidence="14">
    <location>
        <begin position="25"/>
        <end position="151"/>
    </location>
</feature>
<dbReference type="PROSITE" id="PS50836">
    <property type="entry name" value="DOMON"/>
    <property type="match status" value="1"/>
</dbReference>
<dbReference type="AlphaFoldDB" id="A0A226EZ93"/>
<dbReference type="GO" id="GO:0004500">
    <property type="term" value="F:dopamine beta-monooxygenase activity"/>
    <property type="evidence" value="ECO:0007669"/>
    <property type="project" value="InterPro"/>
</dbReference>
<keyword evidence="4" id="KW-0812">Transmembrane</keyword>
<evidence type="ECO:0000256" key="7">
    <source>
        <dbReference type="ARBA" id="ARBA00023002"/>
    </source>
</evidence>
<dbReference type="Proteomes" id="UP000198287">
    <property type="component" value="Unassembled WGS sequence"/>
</dbReference>
<evidence type="ECO:0000256" key="2">
    <source>
        <dbReference type="ARBA" id="ARBA00004167"/>
    </source>
</evidence>
<dbReference type="Pfam" id="PF03712">
    <property type="entry name" value="Cu2_monoox_C"/>
    <property type="match status" value="1"/>
</dbReference>
<dbReference type="PROSITE" id="PS00084">
    <property type="entry name" value="CU2_MONOOXYGENASE_1"/>
    <property type="match status" value="1"/>
</dbReference>
<evidence type="ECO:0000256" key="5">
    <source>
        <dbReference type="ARBA" id="ARBA00022723"/>
    </source>
</evidence>
<dbReference type="InterPro" id="IPR036939">
    <property type="entry name" value="Cu2_ascorb_mOase_N_sf"/>
</dbReference>
<sequence>MFRLLLRLSLLWAVAEAIFNLKLGEDTTLFWQLDYSTEEFMAEIHTNEIDSNIGWVGIGFSNAGNISDGSGIIWKSHLQAYSNKPLELTDVFVKNGTTQVDIDPQQDCKDFQFAINNGTLKWSFRRKFVTCDEKHDYPLEEGTTHLHWAKGAGPLFDIRGVDISAAKDSGFKRIRFLKNTIQPPPVNPAEDWSFKVLNNKVKIGPVETTYWCQVVRLPEALLKTKFHVVQFGSHVQKGNEELVHHMEVFHCLADVNVEIPLYAGPCDQSPKEIRVCSKVIGAWAMGAEPLTYPKEAGYPIGGTDFNPYVRLEMHYNNPALKSDWIDSSGMEFWVTEKLRKYDAGVIELGLEYTDKMAIPPSQEGFLLTGICNEECTSVGLPKKGIVIFASQLHTHLTGTRVVTRHYRPNMDPNEPNDDYLELPYLNWDNHYSTHYQEIRQLKGDVLLTTCQFQTRDRKGPTLGGFAISDEMCVNYVHYYPKSKLEVCKSSVSMKSLREYFHFMAEMEGQKISPDGPISSAYKGIEWTPFRAKLLSDFYNRSPVDMQCNQSDGSRFMGSWDAMAQPPFPTLPPAFDPNEECFLTSPVEVEKELLANVGNQQEQTPAQEFLANQIFHNRHD</sequence>
<keyword evidence="16" id="KW-1185">Reference proteome</keyword>
<dbReference type="Gene3D" id="2.60.120.310">
    <property type="entry name" value="Copper type II, ascorbate-dependent monooxygenase, N-terminal domain"/>
    <property type="match status" value="1"/>
</dbReference>
<name>A0A226EZ93_FOLCA</name>
<proteinExistence type="inferred from homology"/>
<dbReference type="InterPro" id="IPR000945">
    <property type="entry name" value="DBH-like"/>
</dbReference>
<evidence type="ECO:0000256" key="1">
    <source>
        <dbReference type="ARBA" id="ARBA00001973"/>
    </source>
</evidence>